<evidence type="ECO:0000256" key="3">
    <source>
        <dbReference type="ARBA" id="ARBA00022845"/>
    </source>
</evidence>
<keyword evidence="2 4" id="KW-1005">Bacterial flagellum biogenesis</keyword>
<evidence type="ECO:0000313" key="5">
    <source>
        <dbReference type="EMBL" id="KMY29176.1"/>
    </source>
</evidence>
<accession>A0A0K9F4X0</accession>
<keyword evidence="3 4" id="KW-0810">Translation regulation</keyword>
<keyword evidence="5" id="KW-0966">Cell projection</keyword>
<organism evidence="5 6">
    <name type="scientific">Lysinibacillus xylanilyticus</name>
    <dbReference type="NCBI Taxonomy" id="582475"/>
    <lineage>
        <taxon>Bacteria</taxon>
        <taxon>Bacillati</taxon>
        <taxon>Bacillota</taxon>
        <taxon>Bacilli</taxon>
        <taxon>Bacillales</taxon>
        <taxon>Bacillaceae</taxon>
        <taxon>Lysinibacillus</taxon>
    </lineage>
</organism>
<name>A0A0K9F4X0_9BACI</name>
<evidence type="ECO:0000256" key="2">
    <source>
        <dbReference type="ARBA" id="ARBA00022795"/>
    </source>
</evidence>
<dbReference type="GO" id="GO:0044780">
    <property type="term" value="P:bacterial-type flagellum assembly"/>
    <property type="evidence" value="ECO:0007669"/>
    <property type="project" value="UniProtKB-UniRule"/>
</dbReference>
<dbReference type="PANTHER" id="PTHR39190">
    <property type="entry name" value="FLAGELLAR ASSEMBLY FACTOR FLIW"/>
    <property type="match status" value="1"/>
</dbReference>
<dbReference type="InterPro" id="IPR003775">
    <property type="entry name" value="Flagellar_assembly_factor_FliW"/>
</dbReference>
<comment type="function">
    <text evidence="4">Acts as an anti-CsrA protein, binds CsrA and prevents it from repressing translation of its target genes, one of which is flagellin. Binds to flagellin and participates in the assembly of the flagellum.</text>
</comment>
<keyword evidence="5" id="KW-0969">Cilium</keyword>
<dbReference type="GO" id="GO:0006417">
    <property type="term" value="P:regulation of translation"/>
    <property type="evidence" value="ECO:0007669"/>
    <property type="project" value="UniProtKB-KW"/>
</dbReference>
<protein>
    <recommendedName>
        <fullName evidence="4">Flagellar assembly factor FliW</fullName>
    </recommendedName>
</protein>
<comment type="subunit">
    <text evidence="4">Interacts with translational regulator CsrA and flagellin(s).</text>
</comment>
<dbReference type="NCBIfam" id="NF009793">
    <property type="entry name" value="PRK13285.1-1"/>
    <property type="match status" value="1"/>
</dbReference>
<evidence type="ECO:0000313" key="6">
    <source>
        <dbReference type="Proteomes" id="UP000037326"/>
    </source>
</evidence>
<dbReference type="Gene3D" id="2.30.290.10">
    <property type="entry name" value="BH3618-like"/>
    <property type="match status" value="1"/>
</dbReference>
<evidence type="ECO:0000256" key="4">
    <source>
        <dbReference type="HAMAP-Rule" id="MF_01185"/>
    </source>
</evidence>
<dbReference type="AlphaFoldDB" id="A0A0K9F4X0"/>
<comment type="caution">
    <text evidence="5">The sequence shown here is derived from an EMBL/GenBank/DDBJ whole genome shotgun (WGS) entry which is preliminary data.</text>
</comment>
<dbReference type="InterPro" id="IPR024046">
    <property type="entry name" value="Flagellar_assmbl_FliW_dom_sf"/>
</dbReference>
<dbReference type="EMBL" id="LFXJ01000010">
    <property type="protein sequence ID" value="KMY29176.1"/>
    <property type="molecule type" value="Genomic_DNA"/>
</dbReference>
<dbReference type="OrthoDB" id="9801235at2"/>
<dbReference type="GO" id="GO:0005737">
    <property type="term" value="C:cytoplasm"/>
    <property type="evidence" value="ECO:0007669"/>
    <property type="project" value="UniProtKB-SubCell"/>
</dbReference>
<dbReference type="SUPFAM" id="SSF141457">
    <property type="entry name" value="BH3618-like"/>
    <property type="match status" value="1"/>
</dbReference>
<proteinExistence type="inferred from homology"/>
<comment type="subcellular location">
    <subcellularLocation>
        <location evidence="4">Cytoplasm</location>
    </subcellularLocation>
</comment>
<evidence type="ECO:0000256" key="1">
    <source>
        <dbReference type="ARBA" id="ARBA00022490"/>
    </source>
</evidence>
<dbReference type="HAMAP" id="MF_01185">
    <property type="entry name" value="FliW"/>
    <property type="match status" value="1"/>
</dbReference>
<dbReference type="GeneID" id="96600274"/>
<keyword evidence="5" id="KW-0282">Flagellum</keyword>
<comment type="similarity">
    <text evidence="4">Belongs to the FliW family.</text>
</comment>
<dbReference type="Pfam" id="PF02623">
    <property type="entry name" value="FliW"/>
    <property type="match status" value="1"/>
</dbReference>
<keyword evidence="1 4" id="KW-0963">Cytoplasm</keyword>
<reference evidence="6" key="1">
    <citation type="submission" date="2015-07" db="EMBL/GenBank/DDBJ databases">
        <authorList>
            <consortium name="Consortium for Microbial Forensics and Genomics (microFORGE)"/>
            <person name="Knight B.M."/>
            <person name="Roberts D.P."/>
            <person name="Lin D."/>
            <person name="Hari K."/>
            <person name="Fletcher J."/>
            <person name="Melcher U."/>
            <person name="Blagden T."/>
            <person name="Winegar R.A."/>
        </authorList>
    </citation>
    <scope>NUCLEOTIDE SEQUENCE [LARGE SCALE GENOMIC DNA]</scope>
    <source>
        <strain evidence="6">DSM 23493</strain>
    </source>
</reference>
<dbReference type="Proteomes" id="UP000037326">
    <property type="component" value="Unassembled WGS sequence"/>
</dbReference>
<dbReference type="PATRIC" id="fig|582475.4.peg.2835"/>
<dbReference type="PANTHER" id="PTHR39190:SF1">
    <property type="entry name" value="FLAGELLAR ASSEMBLY FACTOR FLIW"/>
    <property type="match status" value="1"/>
</dbReference>
<gene>
    <name evidence="4" type="primary">fliW</name>
    <name evidence="5" type="ORF">ACZ11_18850</name>
</gene>
<dbReference type="RefSeq" id="WP_049668082.1">
    <property type="nucleotide sequence ID" value="NZ_JBIVOC010000019.1"/>
</dbReference>
<sequence length="147" mass="16777">MKIATKFLGEVEIVEKDILTFEQGLLGLEDHKRFVLLPISEEHPLVLLQSVEQVEIGFVVAYPFAFKKDFSFDLSEEDLEQLQIENEEDVLTYSVVTMKETLQDSTINLLAPLVINMDKKCGKQIVLQDNKAFPLRYPMQTLEGSAK</sequence>
<keyword evidence="4" id="KW-0143">Chaperone</keyword>